<feature type="transmembrane region" description="Helical" evidence="6">
    <location>
        <begin position="176"/>
        <end position="196"/>
    </location>
</feature>
<feature type="transmembrane region" description="Helical" evidence="6">
    <location>
        <begin position="27"/>
        <end position="48"/>
    </location>
</feature>
<dbReference type="RefSeq" id="WP_087489925.1">
    <property type="nucleotide sequence ID" value="NZ_CP015579.1"/>
</dbReference>
<dbReference type="Proteomes" id="UP000195729">
    <property type="component" value="Chromosome"/>
</dbReference>
<evidence type="ECO:0000256" key="2">
    <source>
        <dbReference type="ARBA" id="ARBA00022475"/>
    </source>
</evidence>
<feature type="transmembrane region" description="Helical" evidence="6">
    <location>
        <begin position="60"/>
        <end position="80"/>
    </location>
</feature>
<dbReference type="PANTHER" id="PTHR43124">
    <property type="entry name" value="PURINE EFFLUX PUMP PBUE"/>
    <property type="match status" value="1"/>
</dbReference>
<keyword evidence="5 6" id="KW-0472">Membrane</keyword>
<gene>
    <name evidence="8" type="ORF">A7K98_18665</name>
    <name evidence="9" type="ORF">A7K99_18650</name>
</gene>
<dbReference type="KEGG" id="tci:A7K98_18665"/>
<keyword evidence="2" id="KW-1003">Cell membrane</keyword>
<feature type="transmembrane region" description="Helical" evidence="6">
    <location>
        <begin position="309"/>
        <end position="334"/>
    </location>
</feature>
<sequence>MSTSKQKSVSAFADSVATEAPLPREPLIALAMAAFITILTETLPAGLLPHIASGLRISEALAGQLVTIYAAGSLLTAIPLTLATQTLRRRPLLLAAIAGFVIANTVTTLSENIGLTMAARFVAGISAGLVWALLAGYAARMVPDHQKGRAIAVAMAGAPLALSLGVPAGTLLGNMIGWRLCFAAITLLAGGLMVWIQLRVPDFPGQTRTARLSAGQVLRMPGIRPVLFVILTFILSHNILYTYVSPVLSHVGLAEHTGKVLFIFGVTSLISIWIVGWLIDHHLRRLTLAVPLLFGIAVVVLALSGHHALMVYVAAAVWGLALGGAGTLFQTALLKAAGNAADIAQSMAVTAWNIAIAGGGLTGGILLSQFSVAAFPAVILVLLLAALVVIGSAKKHSFPATGQ</sequence>
<dbReference type="InterPro" id="IPR020846">
    <property type="entry name" value="MFS_dom"/>
</dbReference>
<feature type="transmembrane region" description="Helical" evidence="6">
    <location>
        <begin position="346"/>
        <end position="367"/>
    </location>
</feature>
<feature type="transmembrane region" description="Helical" evidence="6">
    <location>
        <begin position="260"/>
        <end position="279"/>
    </location>
</feature>
<accession>A0A1Y0LCR0</accession>
<dbReference type="CDD" id="cd17324">
    <property type="entry name" value="MFS_NepI_like"/>
    <property type="match status" value="1"/>
</dbReference>
<evidence type="ECO:0000313" key="9">
    <source>
        <dbReference type="EMBL" id="ARU99616.1"/>
    </source>
</evidence>
<feature type="transmembrane region" description="Helical" evidence="6">
    <location>
        <begin position="121"/>
        <end position="139"/>
    </location>
</feature>
<proteinExistence type="predicted"/>
<feature type="transmembrane region" description="Helical" evidence="6">
    <location>
        <begin position="373"/>
        <end position="393"/>
    </location>
</feature>
<dbReference type="OrthoDB" id="2810795at2"/>
<evidence type="ECO:0000313" key="11">
    <source>
        <dbReference type="Proteomes" id="UP000195814"/>
    </source>
</evidence>
<evidence type="ECO:0000256" key="5">
    <source>
        <dbReference type="ARBA" id="ARBA00023136"/>
    </source>
</evidence>
<dbReference type="PROSITE" id="PS50850">
    <property type="entry name" value="MFS"/>
    <property type="match status" value="1"/>
</dbReference>
<feature type="transmembrane region" description="Helical" evidence="6">
    <location>
        <begin position="286"/>
        <end position="303"/>
    </location>
</feature>
<dbReference type="InterPro" id="IPR050189">
    <property type="entry name" value="MFS_Efflux_Transporters"/>
</dbReference>
<dbReference type="InterPro" id="IPR036259">
    <property type="entry name" value="MFS_trans_sf"/>
</dbReference>
<feature type="transmembrane region" description="Helical" evidence="6">
    <location>
        <begin position="217"/>
        <end position="240"/>
    </location>
</feature>
<feature type="domain" description="Major facilitator superfamily (MFS) profile" evidence="7">
    <location>
        <begin position="26"/>
        <end position="397"/>
    </location>
</feature>
<feature type="transmembrane region" description="Helical" evidence="6">
    <location>
        <begin position="92"/>
        <end position="109"/>
    </location>
</feature>
<dbReference type="GO" id="GO:0022857">
    <property type="term" value="F:transmembrane transporter activity"/>
    <property type="evidence" value="ECO:0007669"/>
    <property type="project" value="InterPro"/>
</dbReference>
<comment type="subcellular location">
    <subcellularLocation>
        <location evidence="1">Cell membrane</location>
        <topology evidence="1">Multi-pass membrane protein</topology>
    </subcellularLocation>
</comment>
<evidence type="ECO:0000313" key="10">
    <source>
        <dbReference type="Proteomes" id="UP000195729"/>
    </source>
</evidence>
<dbReference type="EMBL" id="CP015579">
    <property type="protein sequence ID" value="ARU95575.1"/>
    <property type="molecule type" value="Genomic_DNA"/>
</dbReference>
<dbReference type="Proteomes" id="UP000195814">
    <property type="component" value="Chromosome"/>
</dbReference>
<keyword evidence="4 6" id="KW-1133">Transmembrane helix</keyword>
<dbReference type="EMBL" id="CP015581">
    <property type="protein sequence ID" value="ARU99616.1"/>
    <property type="molecule type" value="Genomic_DNA"/>
</dbReference>
<dbReference type="SUPFAM" id="SSF103473">
    <property type="entry name" value="MFS general substrate transporter"/>
    <property type="match status" value="1"/>
</dbReference>
<dbReference type="Pfam" id="PF07690">
    <property type="entry name" value="MFS_1"/>
    <property type="match status" value="1"/>
</dbReference>
<dbReference type="InterPro" id="IPR011701">
    <property type="entry name" value="MFS"/>
</dbReference>
<evidence type="ECO:0000256" key="3">
    <source>
        <dbReference type="ARBA" id="ARBA00022692"/>
    </source>
</evidence>
<reference evidence="10 11" key="1">
    <citation type="submission" date="2016-05" db="EMBL/GenBank/DDBJ databases">
        <title>Complete genome sequence of two 2,5-diketo-D-glunonic acid producing strain Tatumella citrea.</title>
        <authorList>
            <person name="Duan C."/>
            <person name="Yang J."/>
            <person name="Yang S."/>
        </authorList>
    </citation>
    <scope>NUCLEOTIDE SEQUENCE [LARGE SCALE GENOMIC DNA]</scope>
    <source>
        <strain evidence="9 10">ATCC 39140</strain>
        <strain evidence="8 11">DSM 13699</strain>
    </source>
</reference>
<evidence type="ECO:0000313" key="8">
    <source>
        <dbReference type="EMBL" id="ARU95575.1"/>
    </source>
</evidence>
<evidence type="ECO:0000256" key="1">
    <source>
        <dbReference type="ARBA" id="ARBA00004651"/>
    </source>
</evidence>
<evidence type="ECO:0000256" key="6">
    <source>
        <dbReference type="SAM" id="Phobius"/>
    </source>
</evidence>
<keyword evidence="10" id="KW-1185">Reference proteome</keyword>
<name>A0A1Y0LCR0_TATCI</name>
<dbReference type="AlphaFoldDB" id="A0A1Y0LCR0"/>
<organism evidence="8 11">
    <name type="scientific">Tatumella citrea</name>
    <name type="common">Pantoea citrea</name>
    <dbReference type="NCBI Taxonomy" id="53336"/>
    <lineage>
        <taxon>Bacteria</taxon>
        <taxon>Pseudomonadati</taxon>
        <taxon>Pseudomonadota</taxon>
        <taxon>Gammaproteobacteria</taxon>
        <taxon>Enterobacterales</taxon>
        <taxon>Erwiniaceae</taxon>
        <taxon>Tatumella</taxon>
    </lineage>
</organism>
<dbReference type="GO" id="GO:0005886">
    <property type="term" value="C:plasma membrane"/>
    <property type="evidence" value="ECO:0007669"/>
    <property type="project" value="UniProtKB-SubCell"/>
</dbReference>
<protein>
    <submittedName>
        <fullName evidence="8">MFS transporter</fullName>
    </submittedName>
</protein>
<dbReference type="Gene3D" id="1.20.1250.20">
    <property type="entry name" value="MFS general substrate transporter like domains"/>
    <property type="match status" value="1"/>
</dbReference>
<keyword evidence="3 6" id="KW-0812">Transmembrane</keyword>
<dbReference type="PANTHER" id="PTHR43124:SF3">
    <property type="entry name" value="CHLORAMPHENICOL EFFLUX PUMP RV0191"/>
    <property type="match status" value="1"/>
</dbReference>
<evidence type="ECO:0000259" key="7">
    <source>
        <dbReference type="PROSITE" id="PS50850"/>
    </source>
</evidence>
<feature type="transmembrane region" description="Helical" evidence="6">
    <location>
        <begin position="151"/>
        <end position="170"/>
    </location>
</feature>
<evidence type="ECO:0000256" key="4">
    <source>
        <dbReference type="ARBA" id="ARBA00022989"/>
    </source>
</evidence>